<evidence type="ECO:0000256" key="4">
    <source>
        <dbReference type="ARBA" id="ARBA00023004"/>
    </source>
</evidence>
<comment type="caution">
    <text evidence="9">The sequence shown here is derived from an EMBL/GenBank/DDBJ whole genome shotgun (WGS) entry which is preliminary data.</text>
</comment>
<evidence type="ECO:0000256" key="8">
    <source>
        <dbReference type="SAM" id="MobiDB-lite"/>
    </source>
</evidence>
<keyword evidence="9" id="KW-0238">DNA-binding</keyword>
<dbReference type="InterPro" id="IPR015324">
    <property type="entry name" value="Ribosomal_Rsm22-like"/>
</dbReference>
<feature type="region of interest" description="Disordered" evidence="8">
    <location>
        <begin position="29"/>
        <end position="122"/>
    </location>
</feature>
<dbReference type="Pfam" id="PF09243">
    <property type="entry name" value="Rsm22"/>
    <property type="match status" value="2"/>
</dbReference>
<sequence>MLSSRLPQSVCKACRSKLLAATALDAGSRTLPTTSSRTGLHKRIRLSPSPAQQQHHRSPTHQHRHFSSTSGRRNEQPNASNSPPASADDDHASDKRTTIQQEDNVEEQGEAPEEGGQPPPSYTQLEAAARAARQRYGDVLPEALLTREEFVVYERLYGAPLRIAPEEVLQAEAEAEAGAVGGAYEEAEEGELVRETLWVEGKGGKLEEVEFYHGGPDGGRVVEEGEVLEDEDAVAERLERLRMEEAEDEEEEGDWMDYGPAADKSRTHPLTSAGRFATSPTTLQLPRKEFIDPVAEILAASNKKHLADVSQRVFGGHRLPHSTRTLRPMGGELVQQPIPLEPAQTQMSPMEGDSYLAAVMPGTYAAVTSILVEVRKRLGSEWIEGLLKKEGGPLILDVSSGGAAVVAWREILKAEWERMQEASGTSNPTPAPVGKASVITGSDTLRHRAAQFLENTTFLPRLPDPILPGEKVGRKARKVYDIIVAPHALWSLKEDYLRKAAVQRLWSLLDPRGGLLVLMEKGLPRGFEVIAGARALLLDNHIASPGATHVEPQPLNHLDASNKARVAKKEEGMIVAPCTNHAGCPMYTIPGISRNRKDFCYFKQRFIRPPYLQKLLGARDKNHEDVQFSYLAVRRGGDLRRGQEGVMQGDEAVLRAFEGLGDRHRNPLEDLEEVEDAALEGPGVDTAAAASLEAERGERQVEDDHGEANTLTLSLPRLILPPLKRRGHVILDVCTPAGRLERWTVPRSFGRQAYRDARKSKWGDLWALGAATRVPRNVRLGRKDGDEKARTGKIMASVTRDEEKQKLTPPLQL</sequence>
<accession>K2RB25</accession>
<dbReference type="GO" id="GO:0005763">
    <property type="term" value="C:mitochondrial small ribosomal subunit"/>
    <property type="evidence" value="ECO:0007669"/>
    <property type="project" value="TreeGrafter"/>
</dbReference>
<dbReference type="Proteomes" id="UP000007129">
    <property type="component" value="Unassembled WGS sequence"/>
</dbReference>
<evidence type="ECO:0000256" key="1">
    <source>
        <dbReference type="ARBA" id="ARBA00004173"/>
    </source>
</evidence>
<feature type="compositionally biased region" description="Low complexity" evidence="8">
    <location>
        <begin position="77"/>
        <end position="86"/>
    </location>
</feature>
<evidence type="ECO:0000256" key="7">
    <source>
        <dbReference type="ARBA" id="ARBA00045681"/>
    </source>
</evidence>
<dbReference type="PANTHER" id="PTHR13184">
    <property type="entry name" value="37S RIBOSOMAL PROTEIN S22"/>
    <property type="match status" value="1"/>
</dbReference>
<feature type="region of interest" description="Disordered" evidence="8">
    <location>
        <begin position="783"/>
        <end position="813"/>
    </location>
</feature>
<dbReference type="InParanoid" id="K2RB25"/>
<keyword evidence="4" id="KW-0408">Iron</keyword>
<dbReference type="EMBL" id="AHHD01000467">
    <property type="protein sequence ID" value="EKG11738.1"/>
    <property type="molecule type" value="Genomic_DNA"/>
</dbReference>
<feature type="compositionally biased region" description="Acidic residues" evidence="8">
    <location>
        <begin position="103"/>
        <end position="113"/>
    </location>
</feature>
<dbReference type="eggNOG" id="KOG2539">
    <property type="taxonomic scope" value="Eukaryota"/>
</dbReference>
<keyword evidence="2" id="KW-0479">Metal-binding</keyword>
<dbReference type="GO" id="GO:0003735">
    <property type="term" value="F:structural constituent of ribosome"/>
    <property type="evidence" value="ECO:0007669"/>
    <property type="project" value="TreeGrafter"/>
</dbReference>
<reference evidence="9 10" key="1">
    <citation type="journal article" date="2012" name="BMC Genomics">
        <title>Tools to kill: Genome of one of the most destructive plant pathogenic fungi Macrophomina phaseolina.</title>
        <authorList>
            <person name="Islam M.S."/>
            <person name="Haque M.S."/>
            <person name="Islam M.M."/>
            <person name="Emdad E.M."/>
            <person name="Halim A."/>
            <person name="Hossen Q.M.M."/>
            <person name="Hossain M.Z."/>
            <person name="Ahmed B."/>
            <person name="Rahim S."/>
            <person name="Rahman M.S."/>
            <person name="Alam M.M."/>
            <person name="Hou S."/>
            <person name="Wan X."/>
            <person name="Saito J.A."/>
            <person name="Alam M."/>
        </authorList>
    </citation>
    <scope>NUCLEOTIDE SEQUENCE [LARGE SCALE GENOMIC DNA]</scope>
    <source>
        <strain evidence="9 10">MS6</strain>
    </source>
</reference>
<evidence type="ECO:0000313" key="10">
    <source>
        <dbReference type="Proteomes" id="UP000007129"/>
    </source>
</evidence>
<dbReference type="GO" id="GO:0006412">
    <property type="term" value="P:translation"/>
    <property type="evidence" value="ECO:0007669"/>
    <property type="project" value="InterPro"/>
</dbReference>
<keyword evidence="3" id="KW-0809">Transit peptide</keyword>
<evidence type="ECO:0000256" key="2">
    <source>
        <dbReference type="ARBA" id="ARBA00022723"/>
    </source>
</evidence>
<dbReference type="GO" id="GO:0046872">
    <property type="term" value="F:metal ion binding"/>
    <property type="evidence" value="ECO:0007669"/>
    <property type="project" value="UniProtKB-KW"/>
</dbReference>
<feature type="compositionally biased region" description="Basic and acidic residues" evidence="8">
    <location>
        <begin position="88"/>
        <end position="97"/>
    </location>
</feature>
<organism evidence="9 10">
    <name type="scientific">Macrophomina phaseolina (strain MS6)</name>
    <name type="common">Charcoal rot fungus</name>
    <dbReference type="NCBI Taxonomy" id="1126212"/>
    <lineage>
        <taxon>Eukaryota</taxon>
        <taxon>Fungi</taxon>
        <taxon>Dikarya</taxon>
        <taxon>Ascomycota</taxon>
        <taxon>Pezizomycotina</taxon>
        <taxon>Dothideomycetes</taxon>
        <taxon>Dothideomycetes incertae sedis</taxon>
        <taxon>Botryosphaeriales</taxon>
        <taxon>Botryosphaeriaceae</taxon>
        <taxon>Macrophomina</taxon>
    </lineage>
</organism>
<evidence type="ECO:0000313" key="9">
    <source>
        <dbReference type="EMBL" id="EKG11738.1"/>
    </source>
</evidence>
<protein>
    <submittedName>
        <fullName evidence="9">DNA-binding TFAR19-related protein</fullName>
    </submittedName>
</protein>
<evidence type="ECO:0000256" key="3">
    <source>
        <dbReference type="ARBA" id="ARBA00022946"/>
    </source>
</evidence>
<dbReference type="PANTHER" id="PTHR13184:SF5">
    <property type="entry name" value="METHYLTRANSFERASE-LIKE PROTEIN 17, MITOCHONDRIAL"/>
    <property type="match status" value="1"/>
</dbReference>
<evidence type="ECO:0000256" key="6">
    <source>
        <dbReference type="ARBA" id="ARBA00023128"/>
    </source>
</evidence>
<dbReference type="GO" id="GO:0008168">
    <property type="term" value="F:methyltransferase activity"/>
    <property type="evidence" value="ECO:0007669"/>
    <property type="project" value="InterPro"/>
</dbReference>
<comment type="subcellular location">
    <subcellularLocation>
        <location evidence="1">Mitochondrion</location>
    </subcellularLocation>
</comment>
<proteinExistence type="predicted"/>
<dbReference type="InterPro" id="IPR052571">
    <property type="entry name" value="Mt_RNA_Methyltransferase"/>
</dbReference>
<keyword evidence="5" id="KW-0411">Iron-sulfur</keyword>
<gene>
    <name evidence="9" type="ORF">MPH_11231</name>
</gene>
<feature type="compositionally biased region" description="Basic residues" evidence="8">
    <location>
        <begin position="54"/>
        <end position="66"/>
    </location>
</feature>
<dbReference type="AlphaFoldDB" id="K2RB25"/>
<dbReference type="FunCoup" id="K2RB25">
    <property type="interactions" value="296"/>
</dbReference>
<dbReference type="VEuPathDB" id="FungiDB:MPH_11231"/>
<comment type="function">
    <text evidence="7">Mitochondrial ribosome (mitoribosome) assembly factor. Binds at the interface of the head and body domains of the mitochondrial small ribosomal subunit (mt-SSU), occluding the mRNA channel and preventing compaction of the head domain towards the body. Probable inactive methyltransferase: retains the characteristic folding and ability to bind S-adenosyl-L-methionine, but it probably lost its methyltransferase activity.</text>
</comment>
<keyword evidence="6" id="KW-0496">Mitochondrion</keyword>
<dbReference type="GO" id="GO:0051536">
    <property type="term" value="F:iron-sulfur cluster binding"/>
    <property type="evidence" value="ECO:0007669"/>
    <property type="project" value="UniProtKB-KW"/>
</dbReference>
<dbReference type="STRING" id="1126212.K2RB25"/>
<evidence type="ECO:0000256" key="5">
    <source>
        <dbReference type="ARBA" id="ARBA00023014"/>
    </source>
</evidence>
<name>K2RB25_MACPH</name>
<dbReference type="GO" id="GO:0003677">
    <property type="term" value="F:DNA binding"/>
    <property type="evidence" value="ECO:0007669"/>
    <property type="project" value="UniProtKB-KW"/>
</dbReference>
<dbReference type="OrthoDB" id="421327at2759"/>
<dbReference type="HOGENOM" id="CLU_007075_1_0_1"/>